<name>A0A0L6Z9S3_9CLOT</name>
<feature type="domain" description="DUF4372" evidence="1">
    <location>
        <begin position="7"/>
        <end position="65"/>
    </location>
</feature>
<dbReference type="Proteomes" id="UP000037043">
    <property type="component" value="Unassembled WGS sequence"/>
</dbReference>
<dbReference type="AlphaFoldDB" id="A0A0L6Z9S3"/>
<keyword evidence="3" id="KW-1185">Reference proteome</keyword>
<dbReference type="PATRIC" id="fig|1121318.3.peg.1822"/>
<proteinExistence type="predicted"/>
<gene>
    <name evidence="2" type="ORF">CLHOM_18060</name>
</gene>
<dbReference type="EMBL" id="LHUR01000022">
    <property type="protein sequence ID" value="KOA19717.1"/>
    <property type="molecule type" value="Genomic_DNA"/>
</dbReference>
<evidence type="ECO:0000313" key="2">
    <source>
        <dbReference type="EMBL" id="KOA19717.1"/>
    </source>
</evidence>
<organism evidence="2 3">
    <name type="scientific">Clostridium homopropionicum DSM 5847</name>
    <dbReference type="NCBI Taxonomy" id="1121318"/>
    <lineage>
        <taxon>Bacteria</taxon>
        <taxon>Bacillati</taxon>
        <taxon>Bacillota</taxon>
        <taxon>Clostridia</taxon>
        <taxon>Eubacteriales</taxon>
        <taxon>Clostridiaceae</taxon>
        <taxon>Clostridium</taxon>
    </lineage>
</organism>
<sequence length="82" mass="9727">MFLNKNNKLVFHKLIEEIKGSFLNNIIKKHATEYRTQHFDTKSHLFSMLYFNIRGCKSLRELDSETWSNLKLKRLINAPSVS</sequence>
<dbReference type="Pfam" id="PF14294">
    <property type="entry name" value="DUF4372"/>
    <property type="match status" value="1"/>
</dbReference>
<evidence type="ECO:0000313" key="3">
    <source>
        <dbReference type="Proteomes" id="UP000037043"/>
    </source>
</evidence>
<evidence type="ECO:0000259" key="1">
    <source>
        <dbReference type="Pfam" id="PF14294"/>
    </source>
</evidence>
<reference evidence="3" key="1">
    <citation type="submission" date="2015-08" db="EMBL/GenBank/DDBJ databases">
        <title>Genome sequence of the strict anaerobe Clostridium homopropionicum LuHBu1 (DSM 5847T).</title>
        <authorList>
            <person name="Poehlein A."/>
            <person name="Beck M."/>
            <person name="Schiel-Bengelsdorf B."/>
            <person name="Bengelsdorf F.R."/>
            <person name="Daniel R."/>
            <person name="Duerre P."/>
        </authorList>
    </citation>
    <scope>NUCLEOTIDE SEQUENCE [LARGE SCALE GENOMIC DNA]</scope>
    <source>
        <strain evidence="3">DSM 5847</strain>
    </source>
</reference>
<protein>
    <recommendedName>
        <fullName evidence="1">DUF4372 domain-containing protein</fullName>
    </recommendedName>
</protein>
<dbReference type="InterPro" id="IPR025399">
    <property type="entry name" value="DUF4372"/>
</dbReference>
<accession>A0A0L6Z9S3</accession>
<dbReference type="RefSeq" id="WP_052221349.1">
    <property type="nucleotide sequence ID" value="NZ_LHUR01000022.1"/>
</dbReference>
<comment type="caution">
    <text evidence="2">The sequence shown here is derived from an EMBL/GenBank/DDBJ whole genome shotgun (WGS) entry which is preliminary data.</text>
</comment>